<reference evidence="1 2" key="1">
    <citation type="submission" date="2019-03" db="EMBL/GenBank/DDBJ databases">
        <title>Single cell metagenomics reveals metabolic interactions within the superorganism composed of flagellate Streblomastix strix and complex community of Bacteroidetes bacteria on its surface.</title>
        <authorList>
            <person name="Treitli S.C."/>
            <person name="Kolisko M."/>
            <person name="Husnik F."/>
            <person name="Keeling P."/>
            <person name="Hampl V."/>
        </authorList>
    </citation>
    <scope>NUCLEOTIDE SEQUENCE [LARGE SCALE GENOMIC DNA]</scope>
    <source>
        <strain evidence="1">ST1C</strain>
    </source>
</reference>
<dbReference type="AlphaFoldDB" id="A0A5J4TBQ4"/>
<feature type="non-terminal residue" evidence="1">
    <location>
        <position position="196"/>
    </location>
</feature>
<sequence>MMKVQEYPVLIQIQVMQRFSQVVVEHLTLELFKDSGRYLRCQVVLQLMLKTTLQSAHYVSMRSTVAPHTSLLGDVFKADLLSTIVTKIYQSLVITLKQLPLPRFCPPRLLIHTWLGVFQSGHNRLLSRRSVARQEAALKRFVANTAILLVNVQFNYEDSSQMGGRHRSSQVDFPELIAAIERVNQAIGYYNRLLLR</sequence>
<organism evidence="1 2">
    <name type="scientific">Streblomastix strix</name>
    <dbReference type="NCBI Taxonomy" id="222440"/>
    <lineage>
        <taxon>Eukaryota</taxon>
        <taxon>Metamonada</taxon>
        <taxon>Preaxostyla</taxon>
        <taxon>Oxymonadida</taxon>
        <taxon>Streblomastigidae</taxon>
        <taxon>Streblomastix</taxon>
    </lineage>
</organism>
<comment type="caution">
    <text evidence="1">The sequence shown here is derived from an EMBL/GenBank/DDBJ whole genome shotgun (WGS) entry which is preliminary data.</text>
</comment>
<name>A0A5J4TBQ4_9EUKA</name>
<proteinExistence type="predicted"/>
<evidence type="ECO:0000313" key="1">
    <source>
        <dbReference type="EMBL" id="KAA6355111.1"/>
    </source>
</evidence>
<accession>A0A5J4TBQ4</accession>
<evidence type="ECO:0000313" key="2">
    <source>
        <dbReference type="Proteomes" id="UP000324800"/>
    </source>
</evidence>
<gene>
    <name evidence="1" type="ORF">EZS28_049362</name>
</gene>
<dbReference type="EMBL" id="SNRW01035157">
    <property type="protein sequence ID" value="KAA6355111.1"/>
    <property type="molecule type" value="Genomic_DNA"/>
</dbReference>
<dbReference type="Proteomes" id="UP000324800">
    <property type="component" value="Unassembled WGS sequence"/>
</dbReference>
<protein>
    <submittedName>
        <fullName evidence="1">Uncharacterized protein</fullName>
    </submittedName>
</protein>